<evidence type="ECO:0000313" key="1">
    <source>
        <dbReference type="EMBL" id="CAG8449998.1"/>
    </source>
</evidence>
<name>A0A9N8YVU6_9GLOM</name>
<reference evidence="1" key="1">
    <citation type="submission" date="2021-06" db="EMBL/GenBank/DDBJ databases">
        <authorList>
            <person name="Kallberg Y."/>
            <person name="Tangrot J."/>
            <person name="Rosling A."/>
        </authorList>
    </citation>
    <scope>NUCLEOTIDE SEQUENCE</scope>
    <source>
        <strain evidence="1">AZ414A</strain>
    </source>
</reference>
<dbReference type="Proteomes" id="UP000789706">
    <property type="component" value="Unassembled WGS sequence"/>
</dbReference>
<protein>
    <submittedName>
        <fullName evidence="1">6018_t:CDS:1</fullName>
    </submittedName>
</protein>
<dbReference type="OrthoDB" id="5593787at2759"/>
<dbReference type="AlphaFoldDB" id="A0A9N8YVU6"/>
<keyword evidence="2" id="KW-1185">Reference proteome</keyword>
<dbReference type="EMBL" id="CAJVPK010000106">
    <property type="protein sequence ID" value="CAG8449998.1"/>
    <property type="molecule type" value="Genomic_DNA"/>
</dbReference>
<evidence type="ECO:0000313" key="2">
    <source>
        <dbReference type="Proteomes" id="UP000789706"/>
    </source>
</evidence>
<proteinExistence type="predicted"/>
<organism evidence="1 2">
    <name type="scientific">Diversispora eburnea</name>
    <dbReference type="NCBI Taxonomy" id="1213867"/>
    <lineage>
        <taxon>Eukaryota</taxon>
        <taxon>Fungi</taxon>
        <taxon>Fungi incertae sedis</taxon>
        <taxon>Mucoromycota</taxon>
        <taxon>Glomeromycotina</taxon>
        <taxon>Glomeromycetes</taxon>
        <taxon>Diversisporales</taxon>
        <taxon>Diversisporaceae</taxon>
        <taxon>Diversispora</taxon>
    </lineage>
</organism>
<comment type="caution">
    <text evidence="1">The sequence shown here is derived from an EMBL/GenBank/DDBJ whole genome shotgun (WGS) entry which is preliminary data.</text>
</comment>
<sequence>MISTGISFYWNDRVAAWSQRLWLSTEIDSVVSPLTLSSTSHWIKRKKKRFPSAICKDNTQLEINDEEQMNDKLEVGKKRKKHKSASLPEYETKEINEGMFLEGRVNNDSKLRWHPCQQHGHLFGSMKSSSGYIGNQDAQRIIRLYLHLDLISRTIKARANKHNYMRRAQARIRQQICNLIDEQYRKINIRKMMSWVIEDPGEEAEEFGKEVRIGTS</sequence>
<accession>A0A9N8YVU6</accession>
<gene>
    <name evidence="1" type="ORF">DEBURN_LOCUS2067</name>
</gene>